<organism evidence="2 3">
    <name type="scientific">Promethearchaeum syntrophicum</name>
    <dbReference type="NCBI Taxonomy" id="2594042"/>
    <lineage>
        <taxon>Archaea</taxon>
        <taxon>Promethearchaeati</taxon>
        <taxon>Promethearchaeota</taxon>
        <taxon>Promethearchaeia</taxon>
        <taxon>Promethearchaeales</taxon>
        <taxon>Promethearchaeaceae</taxon>
        <taxon>Promethearchaeum</taxon>
    </lineage>
</organism>
<dbReference type="KEGG" id="psyt:DSAG12_02087"/>
<feature type="transmembrane region" description="Helical" evidence="1">
    <location>
        <begin position="121"/>
        <end position="146"/>
    </location>
</feature>
<keyword evidence="1" id="KW-1133">Transmembrane helix</keyword>
<protein>
    <submittedName>
        <fullName evidence="2">Uncharacterized protein</fullName>
    </submittedName>
</protein>
<evidence type="ECO:0000256" key="1">
    <source>
        <dbReference type="SAM" id="Phobius"/>
    </source>
</evidence>
<reference evidence="2 3" key="2">
    <citation type="journal article" date="2024" name="Int. J. Syst. Evol. Microbiol.">
        <title>Promethearchaeum syntrophicum gen. nov., sp. nov., an anaerobic, obligately syntrophic archaeon, the first isolate of the lineage 'Asgard' archaea, and proposal of the new archaeal phylum Promethearchaeota phyl. nov. and kingdom Promethearchaeati regn. nov.</title>
        <authorList>
            <person name="Imachi H."/>
            <person name="Nobu M.K."/>
            <person name="Kato S."/>
            <person name="Takaki Y."/>
            <person name="Miyazaki M."/>
            <person name="Miyata M."/>
            <person name="Ogawara M."/>
            <person name="Saito Y."/>
            <person name="Sakai S."/>
            <person name="Tahara Y.O."/>
            <person name="Takano Y."/>
            <person name="Tasumi E."/>
            <person name="Uematsu K."/>
            <person name="Yoshimura T."/>
            <person name="Itoh T."/>
            <person name="Ohkuma M."/>
            <person name="Takai K."/>
        </authorList>
    </citation>
    <scope>NUCLEOTIDE SEQUENCE [LARGE SCALE GENOMIC DNA]</scope>
    <source>
        <strain evidence="2 3">MK-D1</strain>
    </source>
</reference>
<feature type="transmembrane region" description="Helical" evidence="1">
    <location>
        <begin position="87"/>
        <end position="109"/>
    </location>
</feature>
<reference evidence="2 3" key="1">
    <citation type="journal article" date="2020" name="Nature">
        <title>Isolation of an archaeon at the prokaryote-eukaryote interface.</title>
        <authorList>
            <person name="Imachi H."/>
            <person name="Nobu M.K."/>
            <person name="Nakahara N."/>
            <person name="Morono Y."/>
            <person name="Ogawara M."/>
            <person name="Takaki Y."/>
            <person name="Takano Y."/>
            <person name="Uematsu K."/>
            <person name="Ikuta T."/>
            <person name="Ito M."/>
            <person name="Matsui Y."/>
            <person name="Miyazaki M."/>
            <person name="Murata K."/>
            <person name="Saito Y."/>
            <person name="Sakai S."/>
            <person name="Song C."/>
            <person name="Tasumi E."/>
            <person name="Yamanaka Y."/>
            <person name="Yamaguchi T."/>
            <person name="Kamagata Y."/>
            <person name="Tamaki H."/>
            <person name="Takai K."/>
        </authorList>
    </citation>
    <scope>NUCLEOTIDE SEQUENCE [LARGE SCALE GENOMIC DNA]</scope>
    <source>
        <strain evidence="2 3">MK-D1</strain>
    </source>
</reference>
<evidence type="ECO:0000313" key="2">
    <source>
        <dbReference type="EMBL" id="QEE16257.1"/>
    </source>
</evidence>
<dbReference type="AlphaFoldDB" id="A0A5B9DBN0"/>
<dbReference type="GeneID" id="41330076"/>
<feature type="transmembrane region" description="Helical" evidence="1">
    <location>
        <begin position="226"/>
        <end position="252"/>
    </location>
</feature>
<keyword evidence="1" id="KW-0812">Transmembrane</keyword>
<sequence>MDELGELDTNKPISKILTNKWLLSVFLVLLIELLIVYNQNWNSILLFLYPLFTIVGLFFFLIYNDLQHYQMKISNYSLKFHLFSNDSLPSLILFGSSFIQILIIGLFGLDSKNNPHLMQNYGIWYTILLILIFLMTWFLLSSLILINSRMNLVIKDSANERYKKFERFFGIDKKSLIKIQFFLIFSMLFLISLYLVDSLLITYSQWSIWKIKLLLPGDAINSAEFIYITGFSFFVLFFLPSCFLFILGFIIYKFRRIPDSYIDKINQEFPEINADDLEKIKKAMNFIKS</sequence>
<proteinExistence type="predicted"/>
<keyword evidence="3" id="KW-1185">Reference proteome</keyword>
<feature type="transmembrane region" description="Helical" evidence="1">
    <location>
        <begin position="44"/>
        <end position="66"/>
    </location>
</feature>
<evidence type="ECO:0000313" key="3">
    <source>
        <dbReference type="Proteomes" id="UP000321408"/>
    </source>
</evidence>
<dbReference type="Proteomes" id="UP000321408">
    <property type="component" value="Chromosome"/>
</dbReference>
<dbReference type="RefSeq" id="WP_147663135.1">
    <property type="nucleotide sequence ID" value="NZ_CP042905.2"/>
</dbReference>
<gene>
    <name evidence="2" type="ORF">DSAG12_02087</name>
</gene>
<keyword evidence="1" id="KW-0472">Membrane</keyword>
<feature type="transmembrane region" description="Helical" evidence="1">
    <location>
        <begin position="21"/>
        <end position="38"/>
    </location>
</feature>
<name>A0A5B9DBN0_9ARCH</name>
<accession>A0A5B9DBN0</accession>
<dbReference type="EMBL" id="CP042905">
    <property type="protein sequence ID" value="QEE16257.1"/>
    <property type="molecule type" value="Genomic_DNA"/>
</dbReference>
<feature type="transmembrane region" description="Helical" evidence="1">
    <location>
        <begin position="181"/>
        <end position="206"/>
    </location>
</feature>